<dbReference type="PIRSF" id="PIRSF000414">
    <property type="entry name" value="AICARFT_IMPCHas"/>
    <property type="match status" value="1"/>
</dbReference>
<evidence type="ECO:0000259" key="9">
    <source>
        <dbReference type="PROSITE" id="PS51855"/>
    </source>
</evidence>
<dbReference type="InterPro" id="IPR016193">
    <property type="entry name" value="Cytidine_deaminase-like"/>
</dbReference>
<keyword evidence="7 8" id="KW-0511">Multifunctional enzyme</keyword>
<gene>
    <name evidence="8 10" type="primary">purH</name>
    <name evidence="10" type="ORF">LRS13_05665</name>
</gene>
<dbReference type="PROSITE" id="PS51855">
    <property type="entry name" value="MGS"/>
    <property type="match status" value="1"/>
</dbReference>
<sequence>MTEPNIQETEGVTAPGAVRVRRALLSVSDKRGIVDFAKGLSALGVELVSTGGTAKELMDAGLEVRTISDLTGFPEIMDGRVKTLHPKLHAGLLGVRSNEEHIKTAEEHDIEWVDLVCVNLYPFERTAASRGATEEEVVEQIDVGGPTMIRAAAKNHAFVGVVVKPESYDAVLSELEEFEGTLSMPTREALAADAFALTARYDTAIARWFSEKHDDFPQLFARAYEKVADLSYGENPHQRAAYYSEVGARMHVLSQVEQHHGKQLSYNNLLDLDSARQLISEFEVPACAIIKHNNPCGVALGATPLEAYDKAFAGDPLSAFGGVIALNRKVDKATAQKLVDQFVEVLIAPGYDEDAMAILTAKPNTRILEDGERRKPRVGEPAIRQLAGGLLVQDRDTGIEDRTEMEVVTARQPSEQEWSEMLFAWRVCKHVRSNAIVLANDLATIGIGAGQMSRVDSVRIAVDKARIGSLQGSALASDAFFPFADGPELAIAAGVSSIIQPGGSKRDREVVEAADKAGIAMVLTNRRHFRH</sequence>
<keyword evidence="4 8" id="KW-0808">Transferase</keyword>
<dbReference type="PANTHER" id="PTHR11692">
    <property type="entry name" value="BIFUNCTIONAL PURINE BIOSYNTHESIS PROTEIN PURH"/>
    <property type="match status" value="1"/>
</dbReference>
<dbReference type="InterPro" id="IPR002695">
    <property type="entry name" value="PurH-like"/>
</dbReference>
<comment type="catalytic activity">
    <reaction evidence="8">
        <text>(6R)-10-formyltetrahydrofolate + 5-amino-1-(5-phospho-beta-D-ribosyl)imidazole-4-carboxamide = 5-formamido-1-(5-phospho-D-ribosyl)imidazole-4-carboxamide + (6S)-5,6,7,8-tetrahydrofolate</text>
        <dbReference type="Rhea" id="RHEA:22192"/>
        <dbReference type="ChEBI" id="CHEBI:57453"/>
        <dbReference type="ChEBI" id="CHEBI:58467"/>
        <dbReference type="ChEBI" id="CHEBI:58475"/>
        <dbReference type="ChEBI" id="CHEBI:195366"/>
        <dbReference type="EC" id="2.1.2.3"/>
    </reaction>
</comment>
<dbReference type="Gene3D" id="3.40.140.20">
    <property type="match status" value="2"/>
</dbReference>
<comment type="similarity">
    <text evidence="3 8">Belongs to the PurH family.</text>
</comment>
<comment type="pathway">
    <text evidence="2 8">Purine metabolism; IMP biosynthesis via de novo pathway; 5-formamido-1-(5-phospho-D-ribosyl)imidazole-4-carboxamide from 5-amino-1-(5-phospho-D-ribosyl)imidazole-4-carboxamide (10-formyl THF route): step 1/1.</text>
</comment>
<dbReference type="EMBL" id="CP088295">
    <property type="protein sequence ID" value="UUY05018.1"/>
    <property type="molecule type" value="Genomic_DNA"/>
</dbReference>
<protein>
    <recommendedName>
        <fullName evidence="8">Bifunctional purine biosynthesis protein PurH</fullName>
    </recommendedName>
    <domain>
        <recommendedName>
            <fullName evidence="8">Phosphoribosylaminoimidazolecarboxamide formyltransferase</fullName>
            <ecNumber evidence="8">2.1.2.3</ecNumber>
        </recommendedName>
        <alternativeName>
            <fullName evidence="8">AICAR transformylase</fullName>
        </alternativeName>
    </domain>
    <domain>
        <recommendedName>
            <fullName evidence="8">IMP cyclohydrolase</fullName>
            <ecNumber evidence="8">3.5.4.10</ecNumber>
        </recommendedName>
        <alternativeName>
            <fullName evidence="8">ATIC</fullName>
        </alternativeName>
        <alternativeName>
            <fullName evidence="8">IMP synthase</fullName>
        </alternativeName>
        <alternativeName>
            <fullName evidence="8">Inosinicase</fullName>
        </alternativeName>
    </domain>
</protein>
<evidence type="ECO:0000256" key="3">
    <source>
        <dbReference type="ARBA" id="ARBA00007667"/>
    </source>
</evidence>
<dbReference type="SMART" id="SM00851">
    <property type="entry name" value="MGS"/>
    <property type="match status" value="1"/>
</dbReference>
<keyword evidence="11" id="KW-1185">Reference proteome</keyword>
<dbReference type="NCBIfam" id="NF002049">
    <property type="entry name" value="PRK00881.1"/>
    <property type="match status" value="1"/>
</dbReference>
<name>A0ABY5PK18_9ACTN</name>
<evidence type="ECO:0000313" key="11">
    <source>
        <dbReference type="Proteomes" id="UP001058860"/>
    </source>
</evidence>
<keyword evidence="6 8" id="KW-0378">Hydrolase</keyword>
<dbReference type="SMART" id="SM00798">
    <property type="entry name" value="AICARFT_IMPCHas"/>
    <property type="match status" value="1"/>
</dbReference>
<dbReference type="Pfam" id="PF02142">
    <property type="entry name" value="MGS"/>
    <property type="match status" value="1"/>
</dbReference>
<proteinExistence type="inferred from homology"/>
<dbReference type="SUPFAM" id="SSF52335">
    <property type="entry name" value="Methylglyoxal synthase-like"/>
    <property type="match status" value="1"/>
</dbReference>
<comment type="catalytic activity">
    <reaction evidence="8">
        <text>IMP + H2O = 5-formamido-1-(5-phospho-D-ribosyl)imidazole-4-carboxamide</text>
        <dbReference type="Rhea" id="RHEA:18445"/>
        <dbReference type="ChEBI" id="CHEBI:15377"/>
        <dbReference type="ChEBI" id="CHEBI:58053"/>
        <dbReference type="ChEBI" id="CHEBI:58467"/>
        <dbReference type="EC" id="3.5.4.10"/>
    </reaction>
</comment>
<feature type="domain" description="MGS-like" evidence="9">
    <location>
        <begin position="12"/>
        <end position="163"/>
    </location>
</feature>
<comment type="domain">
    <text evidence="8">The IMP cyclohydrolase activity resides in the N-terminal region.</text>
</comment>
<dbReference type="SUPFAM" id="SSF53927">
    <property type="entry name" value="Cytidine deaminase-like"/>
    <property type="match status" value="1"/>
</dbReference>
<evidence type="ECO:0000256" key="1">
    <source>
        <dbReference type="ARBA" id="ARBA00004844"/>
    </source>
</evidence>
<dbReference type="Gene3D" id="3.40.50.1380">
    <property type="entry name" value="Methylglyoxal synthase-like domain"/>
    <property type="match status" value="1"/>
</dbReference>
<dbReference type="RefSeq" id="WP_353865486.1">
    <property type="nucleotide sequence ID" value="NZ_CP088295.1"/>
</dbReference>
<dbReference type="InterPro" id="IPR036914">
    <property type="entry name" value="MGS-like_dom_sf"/>
</dbReference>
<dbReference type="Proteomes" id="UP001058860">
    <property type="component" value="Chromosome"/>
</dbReference>
<keyword evidence="5 8" id="KW-0658">Purine biosynthesis</keyword>
<evidence type="ECO:0000256" key="5">
    <source>
        <dbReference type="ARBA" id="ARBA00022755"/>
    </source>
</evidence>
<comment type="pathway">
    <text evidence="1 8">Purine metabolism; IMP biosynthesis via de novo pathway; IMP from 5-formamido-1-(5-phospho-D-ribosyl)imidazole-4-carboxamide: step 1/1.</text>
</comment>
<accession>A0ABY5PK18</accession>
<dbReference type="Pfam" id="PF01808">
    <property type="entry name" value="AICARFT_IMPCHas"/>
    <property type="match status" value="1"/>
</dbReference>
<evidence type="ECO:0000256" key="4">
    <source>
        <dbReference type="ARBA" id="ARBA00022679"/>
    </source>
</evidence>
<evidence type="ECO:0000256" key="8">
    <source>
        <dbReference type="HAMAP-Rule" id="MF_00139"/>
    </source>
</evidence>
<dbReference type="InterPro" id="IPR011607">
    <property type="entry name" value="MGS-like_dom"/>
</dbReference>
<dbReference type="CDD" id="cd01421">
    <property type="entry name" value="IMPCH"/>
    <property type="match status" value="1"/>
</dbReference>
<dbReference type="GO" id="GO:0004643">
    <property type="term" value="F:phosphoribosylaminoimidazolecarboxamide formyltransferase activity"/>
    <property type="evidence" value="ECO:0007669"/>
    <property type="project" value="UniProtKB-EC"/>
</dbReference>
<dbReference type="EC" id="3.5.4.10" evidence="8"/>
<evidence type="ECO:0000256" key="2">
    <source>
        <dbReference type="ARBA" id="ARBA00004954"/>
    </source>
</evidence>
<dbReference type="PANTHER" id="PTHR11692:SF0">
    <property type="entry name" value="BIFUNCTIONAL PURINE BIOSYNTHESIS PROTEIN ATIC"/>
    <property type="match status" value="1"/>
</dbReference>
<reference evidence="11" key="1">
    <citation type="submission" date="2021-11" db="EMBL/GenBank/DDBJ databases">
        <title>Cultivation dependent microbiological survey of springs from the worlds oldest radium mine currently devoted to the extraction of radon-saturated water.</title>
        <authorList>
            <person name="Kapinusova G."/>
            <person name="Smrhova T."/>
            <person name="Strejcek M."/>
            <person name="Suman J."/>
            <person name="Jani K."/>
            <person name="Pajer P."/>
            <person name="Uhlik O."/>
        </authorList>
    </citation>
    <scope>NUCLEOTIDE SEQUENCE [LARGE SCALE GENOMIC DNA]</scope>
    <source>
        <strain evidence="11">J379</strain>
    </source>
</reference>
<dbReference type="InterPro" id="IPR024051">
    <property type="entry name" value="AICAR_Tfase_dup_dom_sf"/>
</dbReference>
<dbReference type="EC" id="2.1.2.3" evidence="8"/>
<dbReference type="HAMAP" id="MF_00139">
    <property type="entry name" value="PurH"/>
    <property type="match status" value="1"/>
</dbReference>
<organism evidence="10 11">
    <name type="scientific">Svornostia abyssi</name>
    <dbReference type="NCBI Taxonomy" id="2898438"/>
    <lineage>
        <taxon>Bacteria</taxon>
        <taxon>Bacillati</taxon>
        <taxon>Actinomycetota</taxon>
        <taxon>Thermoleophilia</taxon>
        <taxon>Solirubrobacterales</taxon>
        <taxon>Baekduiaceae</taxon>
        <taxon>Svornostia</taxon>
    </lineage>
</organism>
<dbReference type="GO" id="GO:0003937">
    <property type="term" value="F:IMP cyclohydrolase activity"/>
    <property type="evidence" value="ECO:0007669"/>
    <property type="project" value="UniProtKB-EC"/>
</dbReference>
<evidence type="ECO:0000313" key="10">
    <source>
        <dbReference type="EMBL" id="UUY05018.1"/>
    </source>
</evidence>
<evidence type="ECO:0000256" key="7">
    <source>
        <dbReference type="ARBA" id="ARBA00023268"/>
    </source>
</evidence>
<evidence type="ECO:0000256" key="6">
    <source>
        <dbReference type="ARBA" id="ARBA00022801"/>
    </source>
</evidence>
<dbReference type="NCBIfam" id="TIGR00355">
    <property type="entry name" value="purH"/>
    <property type="match status" value="1"/>
</dbReference>